<feature type="binding site" evidence="3">
    <location>
        <position position="60"/>
    </location>
    <ligand>
        <name>Ca(2+)</name>
        <dbReference type="ChEBI" id="CHEBI:29108"/>
    </ligand>
</feature>
<keyword evidence="4" id="KW-0946">Virion</keyword>
<gene>
    <name evidence="4" type="ORF">SAMN02745975_01880</name>
</gene>
<evidence type="ECO:0000256" key="1">
    <source>
        <dbReference type="ARBA" id="ARBA00007644"/>
    </source>
</evidence>
<dbReference type="InterPro" id="IPR012347">
    <property type="entry name" value="Ferritin-like"/>
</dbReference>
<evidence type="ECO:0000256" key="2">
    <source>
        <dbReference type="PIRSR" id="PIRSR607760-1"/>
    </source>
</evidence>
<dbReference type="CDD" id="cd01051">
    <property type="entry name" value="Mn_catalase"/>
    <property type="match status" value="1"/>
</dbReference>
<keyword evidence="2" id="KW-0479">Metal-binding</keyword>
<comment type="cofactor">
    <cofactor evidence="2">
        <name>Mn(2+)</name>
        <dbReference type="ChEBI" id="CHEBI:29035"/>
    </cofactor>
    <text evidence="2">Binds 2 manganese ions per subunit.</text>
</comment>
<evidence type="ECO:0000313" key="5">
    <source>
        <dbReference type="Proteomes" id="UP000184536"/>
    </source>
</evidence>
<proteinExistence type="inferred from homology"/>
<sequence length="190" mass="21795">MWIYEKKLEYPVKVSCPDPRMAKYIMTQLGGPDGELSAAIRYLNQRFTMPTNMAKALLTDIGTEEMAHVEMIQTMIYMLMKNTTVEEIKEAGLGGYYAIRDKAIYPADSVGNPWTAAYIQSIGDVIADLHEDLAAEQKARAVYEHLLSLTDDPLLKDGLRFLREREVVHFQRFGEALRNVEEYSIRKKHF</sequence>
<dbReference type="Proteomes" id="UP000184536">
    <property type="component" value="Unassembled WGS sequence"/>
</dbReference>
<dbReference type="Gene3D" id="1.20.1260.10">
    <property type="match status" value="1"/>
</dbReference>
<feature type="binding site" evidence="2">
    <location>
        <position position="65"/>
    </location>
    <ligand>
        <name>Mn(2+)</name>
        <dbReference type="ChEBI" id="CHEBI:29035"/>
        <label>1</label>
    </ligand>
</feature>
<organism evidence="4 5">
    <name type="scientific">Geosporobacter subterraneus DSM 17957</name>
    <dbReference type="NCBI Taxonomy" id="1121919"/>
    <lineage>
        <taxon>Bacteria</taxon>
        <taxon>Bacillati</taxon>
        <taxon>Bacillota</taxon>
        <taxon>Clostridia</taxon>
        <taxon>Peptostreptococcales</taxon>
        <taxon>Thermotaleaceae</taxon>
        <taxon>Geosporobacter</taxon>
    </lineage>
</organism>
<evidence type="ECO:0000256" key="3">
    <source>
        <dbReference type="PIRSR" id="PIRSR607760-2"/>
    </source>
</evidence>
<evidence type="ECO:0000313" key="4">
    <source>
        <dbReference type="EMBL" id="SHJ34422.1"/>
    </source>
</evidence>
<dbReference type="RefSeq" id="WP_110941027.1">
    <property type="nucleotide sequence ID" value="NZ_FQZV01000021.1"/>
</dbReference>
<dbReference type="InterPro" id="IPR009078">
    <property type="entry name" value="Ferritin-like_SF"/>
</dbReference>
<keyword evidence="5" id="KW-1185">Reference proteome</keyword>
<dbReference type="InterPro" id="IPR039377">
    <property type="entry name" value="Mn_catalase_dom"/>
</dbReference>
<keyword evidence="4" id="KW-0167">Capsid protein</keyword>
<keyword evidence="3" id="KW-0106">Calcium</keyword>
<dbReference type="GO" id="GO:0046872">
    <property type="term" value="F:metal ion binding"/>
    <property type="evidence" value="ECO:0007669"/>
    <property type="project" value="UniProtKB-KW"/>
</dbReference>
<feature type="binding site" evidence="2">
    <location>
        <position position="169"/>
    </location>
    <ligand>
        <name>Mn(2+)</name>
        <dbReference type="ChEBI" id="CHEBI:29035"/>
        <label>1</label>
    </ligand>
</feature>
<dbReference type="Pfam" id="PF05067">
    <property type="entry name" value="Mn_catalase"/>
    <property type="match status" value="1"/>
</dbReference>
<dbReference type="OrthoDB" id="9800585at2"/>
<name>A0A1M6IIY0_9FIRM</name>
<keyword evidence="2" id="KW-0464">Manganese</keyword>
<dbReference type="InterPro" id="IPR007760">
    <property type="entry name" value="Mn_catalase"/>
</dbReference>
<dbReference type="AlphaFoldDB" id="A0A1M6IIY0"/>
<protein>
    <submittedName>
        <fullName evidence="4">Spore coat protein JC</fullName>
    </submittedName>
</protein>
<accession>A0A1M6IIY0</accession>
<dbReference type="EMBL" id="FQZV01000021">
    <property type="protein sequence ID" value="SHJ34422.1"/>
    <property type="molecule type" value="Genomic_DNA"/>
</dbReference>
<comment type="similarity">
    <text evidence="1">Belongs to the manganese catalase family.</text>
</comment>
<reference evidence="5" key="1">
    <citation type="submission" date="2016-11" db="EMBL/GenBank/DDBJ databases">
        <authorList>
            <person name="Varghese N."/>
            <person name="Submissions S."/>
        </authorList>
    </citation>
    <scope>NUCLEOTIDE SEQUENCE [LARGE SCALE GENOMIC DNA]</scope>
    <source>
        <strain evidence="5">DSM 17957</strain>
    </source>
</reference>
<feature type="binding site" evidence="2">
    <location>
        <position position="136"/>
    </location>
    <ligand>
        <name>Mn(2+)</name>
        <dbReference type="ChEBI" id="CHEBI:29035"/>
        <label>1</label>
    </ligand>
</feature>
<feature type="binding site" evidence="2">
    <location>
        <position position="68"/>
    </location>
    <ligand>
        <name>Mn(2+)</name>
        <dbReference type="ChEBI" id="CHEBI:29035"/>
        <label>1</label>
    </ligand>
</feature>
<dbReference type="STRING" id="1121919.SAMN02745975_01880"/>
<comment type="cofactor">
    <cofactor evidence="3">
        <name>Ca(2+)</name>
        <dbReference type="ChEBI" id="CHEBI:29108"/>
    </cofactor>
    <text evidence="3">Binds 1 Ca(2+) ion per subunit.</text>
</comment>
<dbReference type="SUPFAM" id="SSF47240">
    <property type="entry name" value="Ferritin-like"/>
    <property type="match status" value="1"/>
</dbReference>
<feature type="binding site" evidence="2">
    <location>
        <position position="35"/>
    </location>
    <ligand>
        <name>Mn(2+)</name>
        <dbReference type="ChEBI" id="CHEBI:29035"/>
        <label>1</label>
    </ligand>
</feature>